<accession>A0A1H2FDG6</accession>
<dbReference type="RefSeq" id="WP_092232334.1">
    <property type="nucleotide sequence ID" value="NZ_FNLL01000004.1"/>
</dbReference>
<evidence type="ECO:0000313" key="1">
    <source>
        <dbReference type="EMBL" id="SDU05325.1"/>
    </source>
</evidence>
<protein>
    <submittedName>
        <fullName evidence="1">Cytidylate kinase</fullName>
    </submittedName>
</protein>
<gene>
    <name evidence="1" type="ORF">SAMN04487931_10494</name>
</gene>
<sequence>MNQISEETGYKPGYYGKKRLSAAAWTDANIKEWNKNQENKKQEEKTPATYHNICFSRQIGVGALEIADLLSEIIHYRVIDREILEHMAQDTNLTQKIIGFYDERYPGKMSELFSMLINEKTFIKSDYARQLVKTVTALANTKPTIFVGRGTHLILPRQTVLAVRFICSKEYRVERLAKMMDIDPSKAEKQLKVIDNEQHQFFKTVYQKKEAPVEEFDLVINRDHISGAAQAAKIVACAYEQKFG</sequence>
<dbReference type="AlphaFoldDB" id="A0A1H2FDG6"/>
<dbReference type="Gene3D" id="3.40.50.300">
    <property type="entry name" value="P-loop containing nucleotide triphosphate hydrolases"/>
    <property type="match status" value="1"/>
</dbReference>
<evidence type="ECO:0000313" key="2">
    <source>
        <dbReference type="Proteomes" id="UP000199608"/>
    </source>
</evidence>
<keyword evidence="1" id="KW-0808">Transferase</keyword>
<reference evidence="2" key="1">
    <citation type="submission" date="2016-10" db="EMBL/GenBank/DDBJ databases">
        <authorList>
            <person name="Varghese N."/>
            <person name="Submissions S."/>
        </authorList>
    </citation>
    <scope>NUCLEOTIDE SEQUENCE [LARGE SCALE GENOMIC DNA]</scope>
    <source>
        <strain evidence="2">DSM 3384</strain>
    </source>
</reference>
<dbReference type="Pfam" id="PF13189">
    <property type="entry name" value="Cytidylate_kin2"/>
    <property type="match status" value="1"/>
</dbReference>
<dbReference type="GO" id="GO:0016301">
    <property type="term" value="F:kinase activity"/>
    <property type="evidence" value="ECO:0007669"/>
    <property type="project" value="UniProtKB-KW"/>
</dbReference>
<keyword evidence="1" id="KW-0418">Kinase</keyword>
<name>A0A1H2FDG6_9BACT</name>
<proteinExistence type="predicted"/>
<keyword evidence="2" id="KW-1185">Reference proteome</keyword>
<dbReference type="Proteomes" id="UP000199608">
    <property type="component" value="Unassembled WGS sequence"/>
</dbReference>
<organism evidence="1 2">
    <name type="scientific">Desulfobacula phenolica</name>
    <dbReference type="NCBI Taxonomy" id="90732"/>
    <lineage>
        <taxon>Bacteria</taxon>
        <taxon>Pseudomonadati</taxon>
        <taxon>Thermodesulfobacteriota</taxon>
        <taxon>Desulfobacteria</taxon>
        <taxon>Desulfobacterales</taxon>
        <taxon>Desulfobacteraceae</taxon>
        <taxon>Desulfobacula</taxon>
    </lineage>
</organism>
<dbReference type="EMBL" id="FNLL01000004">
    <property type="protein sequence ID" value="SDU05325.1"/>
    <property type="molecule type" value="Genomic_DNA"/>
</dbReference>
<dbReference type="InterPro" id="IPR027417">
    <property type="entry name" value="P-loop_NTPase"/>
</dbReference>